<dbReference type="RefSeq" id="WP_146659595.1">
    <property type="nucleotide sequence ID" value="NZ_JMCC02000048.1"/>
</dbReference>
<protein>
    <submittedName>
        <fullName evidence="2">Uncharacterized protein</fullName>
    </submittedName>
</protein>
<proteinExistence type="predicted"/>
<feature type="region of interest" description="Disordered" evidence="1">
    <location>
        <begin position="26"/>
        <end position="46"/>
    </location>
</feature>
<sequence>MTASKLFFLTTILSLAACDIPDKSIGDGDGDGGSTTDNGDGDGDGGPVDCELQCGNTGRECELDACCSCAMAGGQLLILESFPPQYACEHPNGPVPGWEPPDCDWGGCEDQVSELEIDEVFEAVGVSPQEVINTIGAPMDAPHEWIEDDLQLNVPGPMTLVSLTAIPTGTYRGIERIWVPPADLPDLEGSCESRVEVDVDVTLTTADGALDESFAAVAQTAFNANPDFNPPTVVLYHYFASPNGFNGTLELSTDDPHGTLDPEAELSVQFGRTDGDVEDMRGGSLSIGLEILTEEWAGYGWLEFGRWFEGG</sequence>
<gene>
    <name evidence="2" type="ORF">DB30_05260</name>
</gene>
<evidence type="ECO:0000313" key="3">
    <source>
        <dbReference type="Proteomes" id="UP000031599"/>
    </source>
</evidence>
<accession>A0A0C2D1K8</accession>
<organism evidence="2 3">
    <name type="scientific">Enhygromyxa salina</name>
    <dbReference type="NCBI Taxonomy" id="215803"/>
    <lineage>
        <taxon>Bacteria</taxon>
        <taxon>Pseudomonadati</taxon>
        <taxon>Myxococcota</taxon>
        <taxon>Polyangia</taxon>
        <taxon>Nannocystales</taxon>
        <taxon>Nannocystaceae</taxon>
        <taxon>Enhygromyxa</taxon>
    </lineage>
</organism>
<dbReference type="Proteomes" id="UP000031599">
    <property type="component" value="Unassembled WGS sequence"/>
</dbReference>
<reference evidence="2 3" key="1">
    <citation type="submission" date="2014-12" db="EMBL/GenBank/DDBJ databases">
        <title>Genome assembly of Enhygromyxa salina DSM 15201.</title>
        <authorList>
            <person name="Sharma G."/>
            <person name="Subramanian S."/>
        </authorList>
    </citation>
    <scope>NUCLEOTIDE SEQUENCE [LARGE SCALE GENOMIC DNA]</scope>
    <source>
        <strain evidence="2 3">DSM 15201</strain>
    </source>
</reference>
<dbReference type="PROSITE" id="PS51257">
    <property type="entry name" value="PROKAR_LIPOPROTEIN"/>
    <property type="match status" value="1"/>
</dbReference>
<evidence type="ECO:0000256" key="1">
    <source>
        <dbReference type="SAM" id="MobiDB-lite"/>
    </source>
</evidence>
<dbReference type="EMBL" id="JMCC02000048">
    <property type="protein sequence ID" value="KIG15690.1"/>
    <property type="molecule type" value="Genomic_DNA"/>
</dbReference>
<dbReference type="AlphaFoldDB" id="A0A0C2D1K8"/>
<evidence type="ECO:0000313" key="2">
    <source>
        <dbReference type="EMBL" id="KIG15690.1"/>
    </source>
</evidence>
<name>A0A0C2D1K8_9BACT</name>
<comment type="caution">
    <text evidence="2">The sequence shown here is derived from an EMBL/GenBank/DDBJ whole genome shotgun (WGS) entry which is preliminary data.</text>
</comment>